<feature type="region of interest" description="Disordered" evidence="1">
    <location>
        <begin position="26"/>
        <end position="124"/>
    </location>
</feature>
<gene>
    <name evidence="2" type="ORF">METZ01_LOCUS266281</name>
</gene>
<feature type="compositionally biased region" description="Basic residues" evidence="1">
    <location>
        <begin position="102"/>
        <end position="113"/>
    </location>
</feature>
<dbReference type="EMBL" id="UINC01075342">
    <property type="protein sequence ID" value="SVC13427.1"/>
    <property type="molecule type" value="Genomic_DNA"/>
</dbReference>
<protein>
    <submittedName>
        <fullName evidence="2">Uncharacterized protein</fullName>
    </submittedName>
</protein>
<feature type="compositionally biased region" description="Basic residues" evidence="1">
    <location>
        <begin position="70"/>
        <end position="94"/>
    </location>
</feature>
<organism evidence="2">
    <name type="scientific">marine metagenome</name>
    <dbReference type="NCBI Taxonomy" id="408172"/>
    <lineage>
        <taxon>unclassified sequences</taxon>
        <taxon>metagenomes</taxon>
        <taxon>ecological metagenomes</taxon>
    </lineage>
</organism>
<proteinExistence type="predicted"/>
<reference evidence="2" key="1">
    <citation type="submission" date="2018-05" db="EMBL/GenBank/DDBJ databases">
        <authorList>
            <person name="Lanie J.A."/>
            <person name="Ng W.-L."/>
            <person name="Kazmierczak K.M."/>
            <person name="Andrzejewski T.M."/>
            <person name="Davidsen T.M."/>
            <person name="Wayne K.J."/>
            <person name="Tettelin H."/>
            <person name="Glass J.I."/>
            <person name="Rusch D."/>
            <person name="Podicherti R."/>
            <person name="Tsui H.-C.T."/>
            <person name="Winkler M.E."/>
        </authorList>
    </citation>
    <scope>NUCLEOTIDE SEQUENCE</scope>
</reference>
<evidence type="ECO:0000256" key="1">
    <source>
        <dbReference type="SAM" id="MobiDB-lite"/>
    </source>
</evidence>
<accession>A0A382JQY3</accession>
<feature type="compositionally biased region" description="Basic and acidic residues" evidence="1">
    <location>
        <begin position="114"/>
        <end position="124"/>
    </location>
</feature>
<name>A0A382JQY3_9ZZZZ</name>
<evidence type="ECO:0000313" key="2">
    <source>
        <dbReference type="EMBL" id="SVC13427.1"/>
    </source>
</evidence>
<feature type="non-terminal residue" evidence="2">
    <location>
        <position position="124"/>
    </location>
</feature>
<feature type="non-terminal residue" evidence="2">
    <location>
        <position position="1"/>
    </location>
</feature>
<dbReference type="AlphaFoldDB" id="A0A382JQY3"/>
<sequence>PSLRPRGKRRDAEQCLCRWRLRATERRRGHRRIYREQLRQLGLIPRGPRGPHERKTEQGQGPAGSDLQRPRRFPQRHRPQRRTKLPPQRTHHKQAHPDQLHRRPPRGPRRRHHNDPVHRRRPEV</sequence>